<evidence type="ECO:0000313" key="3">
    <source>
        <dbReference type="EMBL" id="PZR36921.1"/>
    </source>
</evidence>
<dbReference type="CDD" id="cd02440">
    <property type="entry name" value="AdoMet_MTases"/>
    <property type="match status" value="1"/>
</dbReference>
<dbReference type="InterPro" id="IPR041698">
    <property type="entry name" value="Methyltransf_25"/>
</dbReference>
<dbReference type="GO" id="GO:0032259">
    <property type="term" value="P:methylation"/>
    <property type="evidence" value="ECO:0007669"/>
    <property type="project" value="UniProtKB-KW"/>
</dbReference>
<dbReference type="AlphaFoldDB" id="A0A2W5XGI6"/>
<dbReference type="InterPro" id="IPR029063">
    <property type="entry name" value="SAM-dependent_MTases_sf"/>
</dbReference>
<dbReference type="RefSeq" id="WP_304273346.1">
    <property type="nucleotide sequence ID" value="NZ_QFQZ01000003.1"/>
</dbReference>
<gene>
    <name evidence="3" type="ORF">DI526_01620</name>
</gene>
<reference evidence="3 4" key="1">
    <citation type="submission" date="2017-08" db="EMBL/GenBank/DDBJ databases">
        <title>Infants hospitalized years apart are colonized by the same room-sourced microbial strains.</title>
        <authorList>
            <person name="Brooks B."/>
            <person name="Olm M.R."/>
            <person name="Firek B.A."/>
            <person name="Baker R."/>
            <person name="Thomas B.C."/>
            <person name="Morowitz M.J."/>
            <person name="Banfield J.F."/>
        </authorList>
    </citation>
    <scope>NUCLEOTIDE SEQUENCE [LARGE SCALE GENOMIC DNA]</scope>
    <source>
        <strain evidence="3">S2_003_000_R2_4</strain>
    </source>
</reference>
<evidence type="ECO:0000313" key="4">
    <source>
        <dbReference type="Proteomes" id="UP000249393"/>
    </source>
</evidence>
<dbReference type="PANTHER" id="PTHR43591">
    <property type="entry name" value="METHYLTRANSFERASE"/>
    <property type="match status" value="1"/>
</dbReference>
<feature type="domain" description="Methyltransferase" evidence="2">
    <location>
        <begin position="215"/>
        <end position="313"/>
    </location>
</feature>
<sequence length="409" mass="44963">MDGSGEARNAGPAQDYEGPPDYRVVGRHPLLPDMSHDEIERLNYLAQMNRHLSTRVMPFVKVAYDARIEPQLKAQGGPKTRHDVRKALLKDPAFQTWSSLRRATMEQRQQAGRWTALRQAEALAAKAEGILAHSNTLALDPSVKQPRYVSAVDHHCMPGSYHTERFPGDVSGAANYDAGLFATTGGMLGRFNDGGGVAVARWVKKNLPDFKPKRILDIGATLGHNTVPLALAFPDAEIVAVDLGAPMLRYGAARAKALGANNITFVQADGSDLSRFADGSFDWVQTTMFLHELSFGSMRAILGETHRLLAPGGIVLHVEQPQYDKAMPLFEQAMRDWDAFYNNEPFWSALHEIDLDAYMVAAGFKTEELIHGAVTAVVDKDVFPDAADDDSEDYGRKAAWHVIGARKAQ</sequence>
<name>A0A2W5XGI6_9CAUL</name>
<dbReference type="EMBL" id="QFQZ01000003">
    <property type="protein sequence ID" value="PZR36921.1"/>
    <property type="molecule type" value="Genomic_DNA"/>
</dbReference>
<keyword evidence="3" id="KW-0489">Methyltransferase</keyword>
<accession>A0A2W5XGI6</accession>
<dbReference type="Gene3D" id="3.40.50.150">
    <property type="entry name" value="Vaccinia Virus protein VP39"/>
    <property type="match status" value="1"/>
</dbReference>
<evidence type="ECO:0000259" key="2">
    <source>
        <dbReference type="Pfam" id="PF13649"/>
    </source>
</evidence>
<dbReference type="SUPFAM" id="SSF53335">
    <property type="entry name" value="S-adenosyl-L-methionine-dependent methyltransferases"/>
    <property type="match status" value="1"/>
</dbReference>
<comment type="caution">
    <text evidence="3">The sequence shown here is derived from an EMBL/GenBank/DDBJ whole genome shotgun (WGS) entry which is preliminary data.</text>
</comment>
<keyword evidence="3" id="KW-0808">Transferase</keyword>
<dbReference type="Pfam" id="PF13649">
    <property type="entry name" value="Methyltransf_25"/>
    <property type="match status" value="1"/>
</dbReference>
<feature type="region of interest" description="Disordered" evidence="1">
    <location>
        <begin position="1"/>
        <end position="29"/>
    </location>
</feature>
<dbReference type="PANTHER" id="PTHR43591:SF24">
    <property type="entry name" value="2-METHOXY-6-POLYPRENYL-1,4-BENZOQUINOL METHYLASE, MITOCHONDRIAL"/>
    <property type="match status" value="1"/>
</dbReference>
<evidence type="ECO:0000256" key="1">
    <source>
        <dbReference type="SAM" id="MobiDB-lite"/>
    </source>
</evidence>
<dbReference type="GO" id="GO:0008168">
    <property type="term" value="F:methyltransferase activity"/>
    <property type="evidence" value="ECO:0007669"/>
    <property type="project" value="UniProtKB-KW"/>
</dbReference>
<proteinExistence type="predicted"/>
<organism evidence="3 4">
    <name type="scientific">Caulobacter segnis</name>
    <dbReference type="NCBI Taxonomy" id="88688"/>
    <lineage>
        <taxon>Bacteria</taxon>
        <taxon>Pseudomonadati</taxon>
        <taxon>Pseudomonadota</taxon>
        <taxon>Alphaproteobacteria</taxon>
        <taxon>Caulobacterales</taxon>
        <taxon>Caulobacteraceae</taxon>
        <taxon>Caulobacter</taxon>
    </lineage>
</organism>
<protein>
    <submittedName>
        <fullName evidence="3">SAM-dependent methyltransferase</fullName>
    </submittedName>
</protein>
<dbReference type="Proteomes" id="UP000249393">
    <property type="component" value="Unassembled WGS sequence"/>
</dbReference>